<keyword evidence="3" id="KW-1185">Reference proteome</keyword>
<feature type="signal peptide" evidence="1">
    <location>
        <begin position="1"/>
        <end position="36"/>
    </location>
</feature>
<dbReference type="PANTHER" id="PTHR36453">
    <property type="entry name" value="SECRETED PROTEIN-RELATED"/>
    <property type="match status" value="1"/>
</dbReference>
<gene>
    <name evidence="2" type="ORF">Ae201684_014393</name>
</gene>
<dbReference type="VEuPathDB" id="FungiDB:AeMF1_009732"/>
<accession>A0A6G0WK05</accession>
<keyword evidence="1" id="KW-0732">Signal</keyword>
<reference evidence="2 3" key="1">
    <citation type="submission" date="2019-07" db="EMBL/GenBank/DDBJ databases">
        <title>Genomics analysis of Aphanomyces spp. identifies a new class of oomycete effector associated with host adaptation.</title>
        <authorList>
            <person name="Gaulin E."/>
        </authorList>
    </citation>
    <scope>NUCLEOTIDE SEQUENCE [LARGE SCALE GENOMIC DNA]</scope>
    <source>
        <strain evidence="2 3">ATCC 201684</strain>
    </source>
</reference>
<evidence type="ECO:0000313" key="3">
    <source>
        <dbReference type="Proteomes" id="UP000481153"/>
    </source>
</evidence>
<dbReference type="InterPro" id="IPR011050">
    <property type="entry name" value="Pectin_lyase_fold/virulence"/>
</dbReference>
<proteinExistence type="predicted"/>
<dbReference type="InterPro" id="IPR012334">
    <property type="entry name" value="Pectin_lyas_fold"/>
</dbReference>
<protein>
    <recommendedName>
        <fullName evidence="4">Right handed beta helix domain-containing protein</fullName>
    </recommendedName>
</protein>
<dbReference type="Gene3D" id="2.160.20.10">
    <property type="entry name" value="Single-stranded right-handed beta-helix, Pectin lyase-like"/>
    <property type="match status" value="2"/>
</dbReference>
<evidence type="ECO:0008006" key="4">
    <source>
        <dbReference type="Google" id="ProtNLM"/>
    </source>
</evidence>
<dbReference type="PANTHER" id="PTHR36453:SF1">
    <property type="entry name" value="RIGHT HANDED BETA HELIX DOMAIN-CONTAINING PROTEIN"/>
    <property type="match status" value="1"/>
</dbReference>
<sequence length="889" mass="96098">MPLKRFPARYDHTLSIMLRQPLPLLLLVVLLCRCASEKIYVDAVRGNDIVNDGSFAAPFQSLPRAQTAVQTLLQAQKSAGTPSPIDVILRGGTYTLSSMLDLGEMDSGLSPETPVTYKPYCDPNAPSATSILPFSYVQGASTPLRYLWNGVGDPAAWNGPDDPLIQLGVNPSGATIPPKVPWAGSTPMCVDKVGVGHTCYSEPLASCVQDCMTACERNIDKCVYSDRVYDEFYLLFGRDLKKEEACVETCSVAYTTCEKATISGMTAVVNSTSWTLYSPPSWLQPQAPIYKLDLSTLSPAVAPFAELYVNGRRMPRASFPNVAMASTPWTAKYAPVDSTASQGRVVAFNASLFSQNAPQWTRLDGAQVEVLSAALANTRHFIYAMNATAIDLDAGGGQINRDIFDDGPNWTTVQGFRVENVFEELDAPGEWYYDTATRQLFMIPPTNVDLTTATIEFPQLKQLVRVRGTPGIDLGFTEPGPDTVVTAADEETAAPWPQALWAANIVFDGITFRGTMRTDMELYETLPNHPWTQTRVAAMYIESAASIRVSRCTFVHMGGNAVALSGRTQNVSVVSNHFTHLGSSGVSVLPRSVAPFDPIHRREFFHSQQTNISFNQFHDYGLVTSQSAAVLVVGTSASTVYGNLVYNIPPGGVSYSVSNANADGTAPRVLVHSLETPVVVPETLAPLLGSLYVTSVSLGRFDRFIYPLMAKIIGGPECPPSAGRIGSVYGQQHAGCSDCCLTTQGTASIRNGASGAFTRISTVQPGDVIQLQVESAHYFDAPVDVFVGFHLVTPNRLVELPSWRFNWRVRTRLCVVQEAQQTVSCGGPCGCRVSAGVDNLPPCATGFDALPTSLACSGPFEAWSDCQTGSLAQLLYFNCTMQCHQSVCV</sequence>
<dbReference type="Proteomes" id="UP000481153">
    <property type="component" value="Unassembled WGS sequence"/>
</dbReference>
<feature type="chain" id="PRO_5026115833" description="Right handed beta helix domain-containing protein" evidence="1">
    <location>
        <begin position="37"/>
        <end position="889"/>
    </location>
</feature>
<name>A0A6G0WK05_9STRA</name>
<dbReference type="EMBL" id="VJMJ01000193">
    <property type="protein sequence ID" value="KAF0727565.1"/>
    <property type="molecule type" value="Genomic_DNA"/>
</dbReference>
<dbReference type="SUPFAM" id="SSF51126">
    <property type="entry name" value="Pectin lyase-like"/>
    <property type="match status" value="1"/>
</dbReference>
<dbReference type="AlphaFoldDB" id="A0A6G0WK05"/>
<evidence type="ECO:0000313" key="2">
    <source>
        <dbReference type="EMBL" id="KAF0727565.1"/>
    </source>
</evidence>
<organism evidence="2 3">
    <name type="scientific">Aphanomyces euteiches</name>
    <dbReference type="NCBI Taxonomy" id="100861"/>
    <lineage>
        <taxon>Eukaryota</taxon>
        <taxon>Sar</taxon>
        <taxon>Stramenopiles</taxon>
        <taxon>Oomycota</taxon>
        <taxon>Saprolegniomycetes</taxon>
        <taxon>Saprolegniales</taxon>
        <taxon>Verrucalvaceae</taxon>
        <taxon>Aphanomyces</taxon>
    </lineage>
</organism>
<evidence type="ECO:0000256" key="1">
    <source>
        <dbReference type="SAM" id="SignalP"/>
    </source>
</evidence>
<comment type="caution">
    <text evidence="2">The sequence shown here is derived from an EMBL/GenBank/DDBJ whole genome shotgun (WGS) entry which is preliminary data.</text>
</comment>